<evidence type="ECO:0000259" key="1">
    <source>
        <dbReference type="Pfam" id="PF04865"/>
    </source>
</evidence>
<accession>A0A158D2D9</accession>
<dbReference type="AlphaFoldDB" id="A0A158D2D9"/>
<comment type="caution">
    <text evidence="2">The sequence shown here is derived from an EMBL/GenBank/DDBJ whole genome shotgun (WGS) entry which is preliminary data.</text>
</comment>
<dbReference type="Proteomes" id="UP000054870">
    <property type="component" value="Unassembled WGS sequence"/>
</dbReference>
<reference evidence="2" key="1">
    <citation type="submission" date="2016-01" db="EMBL/GenBank/DDBJ databases">
        <authorList>
            <person name="Peeters C."/>
        </authorList>
    </citation>
    <scope>NUCLEOTIDE SEQUENCE [LARGE SCALE GENOMIC DNA]</scope>
    <source>
        <strain evidence="2">LMG 29318</strain>
    </source>
</reference>
<feature type="domain" description="Baseplate protein J-like barrel" evidence="1">
    <location>
        <begin position="103"/>
        <end position="182"/>
    </location>
</feature>
<protein>
    <submittedName>
        <fullName evidence="2">Bacteriophage protein</fullName>
    </submittedName>
</protein>
<name>A0A158D2D9_9BURK</name>
<evidence type="ECO:0000313" key="3">
    <source>
        <dbReference type="Proteomes" id="UP000054870"/>
    </source>
</evidence>
<organism evidence="2 3">
    <name type="scientific">Caballeronia catudaia</name>
    <dbReference type="NCBI Taxonomy" id="1777136"/>
    <lineage>
        <taxon>Bacteria</taxon>
        <taxon>Pseudomonadati</taxon>
        <taxon>Pseudomonadota</taxon>
        <taxon>Betaproteobacteria</taxon>
        <taxon>Burkholderiales</taxon>
        <taxon>Burkholderiaceae</taxon>
        <taxon>Caballeronia</taxon>
    </lineage>
</organism>
<evidence type="ECO:0000313" key="2">
    <source>
        <dbReference type="EMBL" id="SAK87997.1"/>
    </source>
</evidence>
<dbReference type="EMBL" id="FCOF02000045">
    <property type="protein sequence ID" value="SAK87997.1"/>
    <property type="molecule type" value="Genomic_DNA"/>
</dbReference>
<dbReference type="InterPro" id="IPR006949">
    <property type="entry name" value="Barrel_Baseplate_J-like"/>
</dbReference>
<sequence>METNVPPIQFTDQGPVMPAESAVLAGVQADFNAAFGGGVNPGLTTPQGQLAQSLTAIIGDKNDDILEVSNQVDPDVASGRWQDAIGRIYFLNRIAASGTVVTATCIGLVGAVISAGSVAQDVNGYLYASTAAVTIGASGKTDVAFQCQTMGPIACPIGALATIYTAAQGWDRVTNATAGTPGQLAESRAAFEARRRLSVAINSVNGVQSVYGAVLNVPNVLDAFVIDNPTSEVVQYGSTRYPLLAHSLFVSALGCDPAAIAAAIWSKKAPGCDYNGDTAYIVTDTSYDPPQPQYTIKWVTPAPVQCFFAVTIQANDQLPADITQRIQQAIIAAFNGEDGGAAARIGSTTYAGRYYAGVAATDSNVNIFSIALGTDPMDVTQTSLAFGIDQYPTLDPSNVSVLQVASS</sequence>
<dbReference type="Pfam" id="PF04865">
    <property type="entry name" value="Baseplate_J"/>
    <property type="match status" value="1"/>
</dbReference>
<proteinExistence type="predicted"/>
<gene>
    <name evidence="2" type="ORF">AWB75_06011</name>
</gene>
<keyword evidence="3" id="KW-1185">Reference proteome</keyword>